<dbReference type="EMBL" id="LTDL01000019">
    <property type="protein sequence ID" value="OAG31316.1"/>
    <property type="molecule type" value="Genomic_DNA"/>
</dbReference>
<gene>
    <name evidence="4" type="ORF">NEDG_01794</name>
</gene>
<keyword evidence="3" id="KW-0472">Membrane</keyword>
<sequence length="215" mass="24721">MQLTYKAAEGIFWLLPLILTHLIGKKRNAAINDFLNAHLTEYRFLFFLTVVLDYAIAYWIRRQAILHNVQTKIKVDAGDYITIRREASEESKKEGEEEVEEVEMTMVQYDTEVIDVHMSKILTSTLAYTAMHLITKSPQAILMHIFNPLKNILFSPIHIEYIRGRSMLRPFSKNIMFEFGGSAEASTAAKEQSEKTEKPKAAPVPAKEDKIKKEE</sequence>
<dbReference type="GeneID" id="93648144"/>
<keyword evidence="3" id="KW-1133">Transmembrane helix</keyword>
<organism evidence="4 5">
    <name type="scientific">Nematocida displodere</name>
    <dbReference type="NCBI Taxonomy" id="1805483"/>
    <lineage>
        <taxon>Eukaryota</taxon>
        <taxon>Fungi</taxon>
        <taxon>Fungi incertae sedis</taxon>
        <taxon>Microsporidia</taxon>
        <taxon>Nematocida</taxon>
    </lineage>
</organism>
<dbReference type="Proteomes" id="UP000185944">
    <property type="component" value="Unassembled WGS sequence"/>
</dbReference>
<dbReference type="GO" id="GO:0005783">
    <property type="term" value="C:endoplasmic reticulum"/>
    <property type="evidence" value="ECO:0007669"/>
    <property type="project" value="InterPro"/>
</dbReference>
<keyword evidence="3" id="KW-0812">Transmembrane</keyword>
<dbReference type="GO" id="GO:0045047">
    <property type="term" value="P:protein targeting to ER"/>
    <property type="evidence" value="ECO:0007669"/>
    <property type="project" value="InterPro"/>
</dbReference>
<reference evidence="4 5" key="1">
    <citation type="submission" date="2016-02" db="EMBL/GenBank/DDBJ databases">
        <title>Discovery of a natural microsporidian pathogen with a broad tissue tropism in Caenorhabditis elegans.</title>
        <authorList>
            <person name="Luallen R.J."/>
            <person name="Reinke A.W."/>
            <person name="Tong L."/>
            <person name="Botts M.R."/>
            <person name="Felix M.-A."/>
            <person name="Troemel E.R."/>
        </authorList>
    </citation>
    <scope>NUCLEOTIDE SEQUENCE [LARGE SCALE GENOMIC DNA]</scope>
    <source>
        <strain evidence="4 5">JUm2807</strain>
    </source>
</reference>
<feature type="compositionally biased region" description="Basic and acidic residues" evidence="2">
    <location>
        <begin position="191"/>
        <end position="215"/>
    </location>
</feature>
<dbReference type="Pfam" id="PF10032">
    <property type="entry name" value="Pho88"/>
    <property type="match status" value="1"/>
</dbReference>
<feature type="transmembrane region" description="Helical" evidence="3">
    <location>
        <begin position="7"/>
        <end position="24"/>
    </location>
</feature>
<evidence type="ECO:0000313" key="4">
    <source>
        <dbReference type="EMBL" id="OAG31316.1"/>
    </source>
</evidence>
<feature type="transmembrane region" description="Helical" evidence="3">
    <location>
        <begin position="44"/>
        <end position="60"/>
    </location>
</feature>
<keyword evidence="5" id="KW-1185">Reference proteome</keyword>
<name>A0A177EHW6_9MICR</name>
<evidence type="ECO:0000256" key="2">
    <source>
        <dbReference type="SAM" id="MobiDB-lite"/>
    </source>
</evidence>
<keyword evidence="1" id="KW-0175">Coiled coil</keyword>
<proteinExistence type="predicted"/>
<accession>A0A177EHW6</accession>
<evidence type="ECO:0000313" key="5">
    <source>
        <dbReference type="Proteomes" id="UP000185944"/>
    </source>
</evidence>
<evidence type="ECO:0000256" key="1">
    <source>
        <dbReference type="SAM" id="Coils"/>
    </source>
</evidence>
<dbReference type="OrthoDB" id="18139at2759"/>
<feature type="region of interest" description="Disordered" evidence="2">
    <location>
        <begin position="183"/>
        <end position="215"/>
    </location>
</feature>
<comment type="caution">
    <text evidence="4">The sequence shown here is derived from an EMBL/GenBank/DDBJ whole genome shotgun (WGS) entry which is preliminary data.</text>
</comment>
<evidence type="ECO:0000256" key="3">
    <source>
        <dbReference type="SAM" id="Phobius"/>
    </source>
</evidence>
<protein>
    <submittedName>
        <fullName evidence="4">Uncharacterized protein</fullName>
    </submittedName>
</protein>
<dbReference type="RefSeq" id="XP_067545012.1">
    <property type="nucleotide sequence ID" value="XM_067689212.1"/>
</dbReference>
<feature type="coiled-coil region" evidence="1">
    <location>
        <begin position="85"/>
        <end position="112"/>
    </location>
</feature>
<dbReference type="InterPro" id="IPR012098">
    <property type="entry name" value="SND3_fun"/>
</dbReference>
<dbReference type="VEuPathDB" id="MicrosporidiaDB:NEDG_01794"/>
<dbReference type="AlphaFoldDB" id="A0A177EHW6"/>